<dbReference type="EMBL" id="JBHGBT010000026">
    <property type="protein sequence ID" value="MFB4197069.1"/>
    <property type="molecule type" value="Genomic_DNA"/>
</dbReference>
<reference evidence="1 2" key="1">
    <citation type="submission" date="2024-09" db="EMBL/GenBank/DDBJ databases">
        <title>Draft genome sequence of multifaceted antimicrobials producing Streptomyces sp. strain FH1.</title>
        <authorList>
            <person name="Hassan F."/>
            <person name="Ali H."/>
            <person name="Hassan N."/>
            <person name="Nawaz A."/>
        </authorList>
    </citation>
    <scope>NUCLEOTIDE SEQUENCE [LARGE SCALE GENOMIC DNA]</scope>
    <source>
        <strain evidence="1 2">FH1</strain>
    </source>
</reference>
<evidence type="ECO:0000313" key="1">
    <source>
        <dbReference type="EMBL" id="MFB4197069.1"/>
    </source>
</evidence>
<keyword evidence="2" id="KW-1185">Reference proteome</keyword>
<accession>A0ABV4ZSW5</accession>
<proteinExistence type="predicted"/>
<name>A0ABV4ZSW5_9ACTN</name>
<organism evidence="1 2">
    <name type="scientific">Streptomyces carpaticus</name>
    <dbReference type="NCBI Taxonomy" id="285558"/>
    <lineage>
        <taxon>Bacteria</taxon>
        <taxon>Bacillati</taxon>
        <taxon>Actinomycetota</taxon>
        <taxon>Actinomycetes</taxon>
        <taxon>Kitasatosporales</taxon>
        <taxon>Streptomycetaceae</taxon>
        <taxon>Streptomyces</taxon>
    </lineage>
</organism>
<protein>
    <recommendedName>
        <fullName evidence="3">DUF1918 domain-containing protein</fullName>
    </recommendedName>
</protein>
<dbReference type="RefSeq" id="WP_375065329.1">
    <property type="nucleotide sequence ID" value="NZ_JBHGBT010000026.1"/>
</dbReference>
<comment type="caution">
    <text evidence="1">The sequence shown here is derived from an EMBL/GenBank/DDBJ whole genome shotgun (WGS) entry which is preliminary data.</text>
</comment>
<sequence>MIVTCLIKAGDTIELESGPRTVTSVRSDQTVTGGPYVVIRFDAGPLRVPAGTQLRLQRATR</sequence>
<gene>
    <name evidence="1" type="ORF">ACE11A_22255</name>
</gene>
<dbReference type="Proteomes" id="UP001577267">
    <property type="component" value="Unassembled WGS sequence"/>
</dbReference>
<evidence type="ECO:0008006" key="3">
    <source>
        <dbReference type="Google" id="ProtNLM"/>
    </source>
</evidence>
<evidence type="ECO:0000313" key="2">
    <source>
        <dbReference type="Proteomes" id="UP001577267"/>
    </source>
</evidence>